<gene>
    <name evidence="2" type="ORF">H2C83_14980</name>
</gene>
<reference evidence="2 3" key="1">
    <citation type="submission" date="2020-07" db="EMBL/GenBank/DDBJ databases">
        <title>Thermoactinomyces phylogeny.</title>
        <authorList>
            <person name="Dunlap C."/>
        </authorList>
    </citation>
    <scope>NUCLEOTIDE SEQUENCE [LARGE SCALE GENOMIC DNA]</scope>
    <source>
        <strain evidence="2 3">AMNI-1</strain>
    </source>
</reference>
<protein>
    <recommendedName>
        <fullName evidence="1">Cation efflux protein cytoplasmic domain-containing protein</fullName>
    </recommendedName>
</protein>
<dbReference type="EMBL" id="JACEOL010000061">
    <property type="protein sequence ID" value="MBA4603576.1"/>
    <property type="molecule type" value="Genomic_DNA"/>
</dbReference>
<dbReference type="SUPFAM" id="SSF160240">
    <property type="entry name" value="Cation efflux protein cytoplasmic domain-like"/>
    <property type="match status" value="1"/>
</dbReference>
<keyword evidence="3" id="KW-1185">Reference proteome</keyword>
<sequence>MAAIVVGVMILKTGWKVGRPSIDGLMDGFDKEKMEEIKLRVLMMDGIDQVKELRARYHGPHVFIEMTIGVNACQWKKATI</sequence>
<name>A0A7W2ATJ5_9BACL</name>
<organism evidence="2 3">
    <name type="scientific">Thermoactinomyces mirandus</name>
    <dbReference type="NCBI Taxonomy" id="2756294"/>
    <lineage>
        <taxon>Bacteria</taxon>
        <taxon>Bacillati</taxon>
        <taxon>Bacillota</taxon>
        <taxon>Bacilli</taxon>
        <taxon>Bacillales</taxon>
        <taxon>Thermoactinomycetaceae</taxon>
        <taxon>Thermoactinomyces</taxon>
    </lineage>
</organism>
<comment type="caution">
    <text evidence="2">The sequence shown here is derived from an EMBL/GenBank/DDBJ whole genome shotgun (WGS) entry which is preliminary data.</text>
</comment>
<dbReference type="InterPro" id="IPR027470">
    <property type="entry name" value="Cation_efflux_CTD"/>
</dbReference>
<dbReference type="AlphaFoldDB" id="A0A7W2ATJ5"/>
<proteinExistence type="predicted"/>
<evidence type="ECO:0000313" key="3">
    <source>
        <dbReference type="Proteomes" id="UP000538292"/>
    </source>
</evidence>
<dbReference type="InterPro" id="IPR036837">
    <property type="entry name" value="Cation_efflux_CTD_sf"/>
</dbReference>
<accession>A0A7W2ATJ5</accession>
<feature type="domain" description="Cation efflux protein cytoplasmic" evidence="1">
    <location>
        <begin position="30"/>
        <end position="71"/>
    </location>
</feature>
<dbReference type="Pfam" id="PF16916">
    <property type="entry name" value="ZT_dimer"/>
    <property type="match status" value="1"/>
</dbReference>
<dbReference type="Gene3D" id="3.30.70.1350">
    <property type="entry name" value="Cation efflux protein, cytoplasmic domain"/>
    <property type="match status" value="1"/>
</dbReference>
<evidence type="ECO:0000259" key="1">
    <source>
        <dbReference type="Pfam" id="PF16916"/>
    </source>
</evidence>
<evidence type="ECO:0000313" key="2">
    <source>
        <dbReference type="EMBL" id="MBA4603576.1"/>
    </source>
</evidence>
<dbReference type="Proteomes" id="UP000538292">
    <property type="component" value="Unassembled WGS sequence"/>
</dbReference>